<reference evidence="1 2" key="1">
    <citation type="submission" date="2019-02" db="EMBL/GenBank/DDBJ databases">
        <title>Genome analysis provides insights into bioremediation potentialities and Haloocin production by Natrinema altunense strain 4.1R isolated from Chott Douz in Tunisian desert.</title>
        <authorList>
            <person name="Najjari A."/>
            <person name="Youssef N."/>
            <person name="Ben Dhia O."/>
            <person name="Ferjani R."/>
            <person name="El Hidri D."/>
            <person name="Ouzari H.I."/>
            <person name="Cherif A."/>
        </authorList>
    </citation>
    <scope>NUCLEOTIDE SEQUENCE [LARGE SCALE GENOMIC DNA]</scope>
    <source>
        <strain evidence="1 2">4.1R</strain>
    </source>
</reference>
<dbReference type="EMBL" id="SHMR01000003">
    <property type="protein sequence ID" value="RZH67900.1"/>
    <property type="molecule type" value="Genomic_DNA"/>
</dbReference>
<gene>
    <name evidence="1" type="ORF">ELS17_09865</name>
</gene>
<dbReference type="Proteomes" id="UP000292704">
    <property type="component" value="Unassembled WGS sequence"/>
</dbReference>
<evidence type="ECO:0000313" key="2">
    <source>
        <dbReference type="Proteomes" id="UP000292704"/>
    </source>
</evidence>
<evidence type="ECO:0000313" key="1">
    <source>
        <dbReference type="EMBL" id="RZH67900.1"/>
    </source>
</evidence>
<dbReference type="OrthoDB" id="373013at2157"/>
<dbReference type="STRING" id="222984.GCA_000731985_03428"/>
<protein>
    <submittedName>
        <fullName evidence="1">Uncharacterized protein</fullName>
    </submittedName>
</protein>
<organism evidence="1 2">
    <name type="scientific">Natrinema altunense</name>
    <dbReference type="NCBI Taxonomy" id="222984"/>
    <lineage>
        <taxon>Archaea</taxon>
        <taxon>Methanobacteriati</taxon>
        <taxon>Methanobacteriota</taxon>
        <taxon>Stenosarchaea group</taxon>
        <taxon>Halobacteria</taxon>
        <taxon>Halobacteriales</taxon>
        <taxon>Natrialbaceae</taxon>
        <taxon>Natrinema</taxon>
    </lineage>
</organism>
<sequence>MAAVQPLAEAFHTHITEFYPDARVFITPSGEIVMDYQGDASSGDALKREYNNIATEYAEVIETEGAEPTTLIISPSNVMVYVVESALRAYVNDEIDEKAFLETIEVKTSEQRDPTAGE</sequence>
<proteinExistence type="predicted"/>
<dbReference type="AlphaFoldDB" id="A0A482XZA3"/>
<name>A0A482XZA3_9EURY</name>
<accession>A0A482XZA3</accession>
<comment type="caution">
    <text evidence="1">The sequence shown here is derived from an EMBL/GenBank/DDBJ whole genome shotgun (WGS) entry which is preliminary data.</text>
</comment>